<evidence type="ECO:0000259" key="3">
    <source>
        <dbReference type="Pfam" id="PF05424"/>
    </source>
</evidence>
<evidence type="ECO:0000259" key="5">
    <source>
        <dbReference type="Pfam" id="PF21807"/>
    </source>
</evidence>
<gene>
    <name evidence="7" type="ORF">PFMALIP_05847</name>
</gene>
<dbReference type="SUPFAM" id="SSF140924">
    <property type="entry name" value="Duffy binding domain-like"/>
    <property type="match status" value="2"/>
</dbReference>
<proteinExistence type="predicted"/>
<dbReference type="GO" id="GO:0046789">
    <property type="term" value="F:host cell surface receptor binding"/>
    <property type="evidence" value="ECO:0007669"/>
    <property type="project" value="InterPro"/>
</dbReference>
<dbReference type="FunFam" id="1.20.58.830:FF:000003">
    <property type="entry name" value="Erythrocyte membrane protein 1, PfEMP1"/>
    <property type="match status" value="1"/>
</dbReference>
<dbReference type="InterPro" id="IPR008602">
    <property type="entry name" value="Duffy-antigen-binding"/>
</dbReference>
<feature type="domain" description="Duffy-antigen binding" evidence="3">
    <location>
        <begin position="136"/>
        <end position="347"/>
    </location>
</feature>
<feature type="domain" description="Duffy-binding-like" evidence="6">
    <location>
        <begin position="351"/>
        <end position="501"/>
    </location>
</feature>
<dbReference type="InterPro" id="IPR049158">
    <property type="entry name" value="PfEMP1_CIDRalpha1_dom"/>
</dbReference>
<feature type="compositionally biased region" description="Basic and acidic residues" evidence="2">
    <location>
        <begin position="110"/>
        <end position="124"/>
    </location>
</feature>
<dbReference type="Proteomes" id="UP000030699">
    <property type="component" value="Unassembled WGS sequence"/>
</dbReference>
<dbReference type="Gene3D" id="1.20.58.1930">
    <property type="match status" value="1"/>
</dbReference>
<feature type="coiled-coil region" evidence="1">
    <location>
        <begin position="222"/>
        <end position="249"/>
    </location>
</feature>
<reference evidence="7 8" key="2">
    <citation type="submission" date="2013-02" db="EMBL/GenBank/DDBJ databases">
        <title>The Genome Sequence of Plasmodium falciparum MaliPS096_E11.</title>
        <authorList>
            <consortium name="The Broad Institute Genome Sequencing Platform"/>
            <consortium name="The Broad Institute Genome Sequencing Center for Infectious Disease"/>
            <person name="Neafsey D."/>
            <person name="Cheeseman I."/>
            <person name="Volkman S."/>
            <person name="Adams J."/>
            <person name="Walker B."/>
            <person name="Young S.K."/>
            <person name="Zeng Q."/>
            <person name="Gargeya S."/>
            <person name="Fitzgerald M."/>
            <person name="Haas B."/>
            <person name="Abouelleil A."/>
            <person name="Alvarado L."/>
            <person name="Arachchi H.M."/>
            <person name="Berlin A.M."/>
            <person name="Chapman S.B."/>
            <person name="Dewar J."/>
            <person name="Goldberg J."/>
            <person name="Griggs A."/>
            <person name="Gujja S."/>
            <person name="Hansen M."/>
            <person name="Howarth C."/>
            <person name="Imamovic A."/>
            <person name="Larimer J."/>
            <person name="McCowan C."/>
            <person name="Murphy C."/>
            <person name="Neiman D."/>
            <person name="Pearson M."/>
            <person name="Priest M."/>
            <person name="Roberts A."/>
            <person name="Saif S."/>
            <person name="Shea T."/>
            <person name="Sisk P."/>
            <person name="Sykes S."/>
            <person name="Wortman J."/>
            <person name="Nusbaum C."/>
            <person name="Birren B."/>
        </authorList>
    </citation>
    <scope>NUCLEOTIDE SEQUENCE [LARGE SCALE GENOMIC DNA]</scope>
    <source>
        <strain evidence="7 8">MaliPS096_E11</strain>
    </source>
</reference>
<dbReference type="GO" id="GO:0016020">
    <property type="term" value="C:membrane"/>
    <property type="evidence" value="ECO:0007669"/>
    <property type="project" value="InterPro"/>
</dbReference>
<evidence type="ECO:0000259" key="4">
    <source>
        <dbReference type="Pfam" id="PF15447"/>
    </source>
</evidence>
<feature type="region of interest" description="Disordered" evidence="2">
    <location>
        <begin position="95"/>
        <end position="124"/>
    </location>
</feature>
<feature type="domain" description="PfEMP1 CIDRalpha1" evidence="5">
    <location>
        <begin position="555"/>
        <end position="594"/>
    </location>
</feature>
<dbReference type="Pfam" id="PF05424">
    <property type="entry name" value="Duffy_binding"/>
    <property type="match status" value="1"/>
</dbReference>
<dbReference type="Pfam" id="PF21807">
    <property type="entry name" value="PfEMP1_CIDRalpha1_dom"/>
    <property type="match status" value="1"/>
</dbReference>
<dbReference type="InterPro" id="IPR029210">
    <property type="entry name" value="PfEMP1_NTS"/>
</dbReference>
<dbReference type="FunFam" id="1.20.1310.20:FF:000001">
    <property type="entry name" value="Erythrocyte membrane protein 1, PfEMP1"/>
    <property type="match status" value="1"/>
</dbReference>
<dbReference type="InterPro" id="IPR042202">
    <property type="entry name" value="Duffy-ag-bd_sf"/>
</dbReference>
<dbReference type="OrthoDB" id="379270at2759"/>
<dbReference type="Pfam" id="PF15447">
    <property type="entry name" value="NTS"/>
    <property type="match status" value="1"/>
</dbReference>
<sequence>MVRTVSGGGGKDKYDDAKDFLDKIGQQVHEEIVKKEADGTDASGDAKKYIKELKGNLTISTIFGGETVSSPNPCKLESEYTELISGSGSSVAAGTVARGDPCGKDGTGNDDLKRFSKESGGECDEKKIKDNKGKEGACAPYRRLSLCNKNFQNMNSKDSSKAKNDLLVDVCLAANYEAQSLIRYHDQYEATYPSSGSGSSMCTMLARSFADIGDIVRGRDLYLGKRKKKNKTETERDQLEQKLKDIFAKIHEGLSTKNGVRERYNDDTPDYYQLREDWWTANRETVWKAMTCSEKLSNSSYFRPTCIDGRGGAQANHYCRCNNDNPDDDKPNIDPPTYFDYVPQYLRWFEEWAEDFCRKKKKRLEDVKRNCRNETEKYCSGNGYDCTKTIYKKGKLVIGNNCTKCSVWCRLYESWIDNQKKEFLKQRKKCRNEIPVNGRQRRSLTTKNYEGYEKQFYEEFKRNYGDVNNFLEILSKEEVCKKITDIKEKIDFKTDDNDFHKNINNKGTFYHSEYCEVCPDCGVKRNSSGWEKKDTNRCTRGKRYKILNDNNFNGIDVLSFGDKGNEIKSKIDTFCGGSNEEKKKLKEQWKCYEAQYVKEDKEEDEEDEDEVKEEDYLKNAGGLCILQNKKHESETNSQNEPEQFQKTYNDFFYFWIRRFLNDSMYWRGKHEK</sequence>
<keyword evidence="1" id="KW-0175">Coiled coil</keyword>
<accession>A0A024WGI5</accession>
<protein>
    <submittedName>
        <fullName evidence="7">Uncharacterized protein</fullName>
    </submittedName>
</protein>
<dbReference type="Gene3D" id="1.20.58.830">
    <property type="match status" value="1"/>
</dbReference>
<dbReference type="AlphaFoldDB" id="A0A024WGI5"/>
<dbReference type="InterPro" id="IPR054595">
    <property type="entry name" value="DBL_C"/>
</dbReference>
<dbReference type="Pfam" id="PF22672">
    <property type="entry name" value="DBL_C"/>
    <property type="match status" value="1"/>
</dbReference>
<evidence type="ECO:0000313" key="8">
    <source>
        <dbReference type="Proteomes" id="UP000030699"/>
    </source>
</evidence>
<evidence type="ECO:0000313" key="7">
    <source>
        <dbReference type="EMBL" id="ETW46088.1"/>
    </source>
</evidence>
<dbReference type="Gene3D" id="1.20.1310.20">
    <property type="entry name" value="Duffy-antigen binding domain"/>
    <property type="match status" value="1"/>
</dbReference>
<feature type="non-terminal residue" evidence="7">
    <location>
        <position position="672"/>
    </location>
</feature>
<evidence type="ECO:0000256" key="1">
    <source>
        <dbReference type="SAM" id="Coils"/>
    </source>
</evidence>
<evidence type="ECO:0000259" key="6">
    <source>
        <dbReference type="Pfam" id="PF22672"/>
    </source>
</evidence>
<reference evidence="7 8" key="1">
    <citation type="submission" date="2013-02" db="EMBL/GenBank/DDBJ databases">
        <title>The Genome Annotation of Plasmodium falciparum MaliPS096_E11.</title>
        <authorList>
            <consortium name="The Broad Institute Genome Sequencing Platform"/>
            <consortium name="The Broad Institute Genome Sequencing Center for Infectious Disease"/>
            <person name="Neafsey D."/>
            <person name="Hoffman S."/>
            <person name="Volkman S."/>
            <person name="Rosenthal P."/>
            <person name="Walker B."/>
            <person name="Young S.K."/>
            <person name="Zeng Q."/>
            <person name="Gargeya S."/>
            <person name="Fitzgerald M."/>
            <person name="Haas B."/>
            <person name="Abouelleil A."/>
            <person name="Allen A.W."/>
            <person name="Alvarado L."/>
            <person name="Arachchi H.M."/>
            <person name="Berlin A.M."/>
            <person name="Chapman S.B."/>
            <person name="Gainer-Dewar J."/>
            <person name="Goldberg J."/>
            <person name="Griggs A."/>
            <person name="Gujja S."/>
            <person name="Hansen M."/>
            <person name="Howarth C."/>
            <person name="Imamovic A."/>
            <person name="Ireland A."/>
            <person name="Larimer J."/>
            <person name="McCowan C."/>
            <person name="Murphy C."/>
            <person name="Pearson M."/>
            <person name="Poon T.W."/>
            <person name="Priest M."/>
            <person name="Roberts A."/>
            <person name="Saif S."/>
            <person name="Shea T."/>
            <person name="Sisk P."/>
            <person name="Sykes S."/>
            <person name="Wortman J."/>
            <person name="Nusbaum C."/>
            <person name="Birren B."/>
        </authorList>
    </citation>
    <scope>NUCLEOTIDE SEQUENCE [LARGE SCALE GENOMIC DNA]</scope>
    <source>
        <strain evidence="7 8">MaliPS096_E11</strain>
    </source>
</reference>
<organism evidence="7 8">
    <name type="scientific">Plasmodium falciparum MaliPS096_E11</name>
    <dbReference type="NCBI Taxonomy" id="1036727"/>
    <lineage>
        <taxon>Eukaryota</taxon>
        <taxon>Sar</taxon>
        <taxon>Alveolata</taxon>
        <taxon>Apicomplexa</taxon>
        <taxon>Aconoidasida</taxon>
        <taxon>Haemosporida</taxon>
        <taxon>Plasmodiidae</taxon>
        <taxon>Plasmodium</taxon>
        <taxon>Plasmodium (Laverania)</taxon>
    </lineage>
</organism>
<feature type="domain" description="Plasmodium falciparum erythrocyte membrane protein-1 N-terminal segment" evidence="4">
    <location>
        <begin position="16"/>
        <end position="60"/>
    </location>
</feature>
<name>A0A024WGI5_PLAFA</name>
<evidence type="ECO:0000256" key="2">
    <source>
        <dbReference type="SAM" id="MobiDB-lite"/>
    </source>
</evidence>
<dbReference type="EMBL" id="KI925761">
    <property type="protein sequence ID" value="ETW46088.1"/>
    <property type="molecule type" value="Genomic_DNA"/>
</dbReference>